<feature type="region of interest" description="Disordered" evidence="1">
    <location>
        <begin position="33"/>
        <end position="52"/>
    </location>
</feature>
<organism evidence="2 3">
    <name type="scientific">Prorocentrum cordatum</name>
    <dbReference type="NCBI Taxonomy" id="2364126"/>
    <lineage>
        <taxon>Eukaryota</taxon>
        <taxon>Sar</taxon>
        <taxon>Alveolata</taxon>
        <taxon>Dinophyceae</taxon>
        <taxon>Prorocentrales</taxon>
        <taxon>Prorocentraceae</taxon>
        <taxon>Prorocentrum</taxon>
    </lineage>
</organism>
<comment type="caution">
    <text evidence="2">The sequence shown here is derived from an EMBL/GenBank/DDBJ whole genome shotgun (WGS) entry which is preliminary data.</text>
</comment>
<keyword evidence="3" id="KW-1185">Reference proteome</keyword>
<dbReference type="Gene3D" id="1.25.40.10">
    <property type="entry name" value="Tetratricopeptide repeat domain"/>
    <property type="match status" value="1"/>
</dbReference>
<dbReference type="InterPro" id="IPR011990">
    <property type="entry name" value="TPR-like_helical_dom_sf"/>
</dbReference>
<accession>A0ABN9XFJ8</accession>
<sequence>MPALEPFGWNDRARKKIRVSEAELGAAFRRAEELEEEAPAREQPAPSRLRQQLEDSKAKCLRLSREGALLAEADRLAEALRRWEDALSFAEDPSERAPLFEQTAQVLQLLDRHYEAVQAAEKAVGCRPLWHVAHLTLEGPKWGTHAASSRCGSQVWFAGLSRGDCAAWGHAFNNDNRRAAAWRRDGCEPRPSRHSEAIGLVDGLRMEVEGLRRDVRAVAPHPSRETGSASPEVGLDPILQQLESLNFAFNHLLGCWTPRPATGQSKDLRAAKPVQALGRNRSVRAGKEALAAALARGLAGAELRIEEAALWETAVAVVVAEGLAGTLGVAEAEADGEVKAALARLAGVAAWVAEAEGEVEAALVRDADAEVTAAWVVEAGAETPLESPSAEPGGLDHGMDVLGGASAGQLPEWPVSEGTPGSSISNPRTPAATGQLLQRKTIGEGILEASALAQQVPLPEAVLTGTSVHDSLARSATIPLAYQPLQASPGHRFRSEALPVAGGAPAVEAYDVPVLDDEDSDSDP</sequence>
<evidence type="ECO:0000313" key="2">
    <source>
        <dbReference type="EMBL" id="CAK0898435.1"/>
    </source>
</evidence>
<feature type="region of interest" description="Disordered" evidence="1">
    <location>
        <begin position="380"/>
        <end position="432"/>
    </location>
</feature>
<dbReference type="PANTHER" id="PTHR15544">
    <property type="entry name" value="OSMOSIS RESPONSIVE FACTOR"/>
    <property type="match status" value="1"/>
</dbReference>
<evidence type="ECO:0000313" key="3">
    <source>
        <dbReference type="Proteomes" id="UP001189429"/>
    </source>
</evidence>
<dbReference type="InterPro" id="IPR052658">
    <property type="entry name" value="TPR-containing"/>
</dbReference>
<reference evidence="2" key="1">
    <citation type="submission" date="2023-10" db="EMBL/GenBank/DDBJ databases">
        <authorList>
            <person name="Chen Y."/>
            <person name="Shah S."/>
            <person name="Dougan E. K."/>
            <person name="Thang M."/>
            <person name="Chan C."/>
        </authorList>
    </citation>
    <scope>NUCLEOTIDE SEQUENCE [LARGE SCALE GENOMIC DNA]</scope>
</reference>
<dbReference type="SUPFAM" id="SSF48452">
    <property type="entry name" value="TPR-like"/>
    <property type="match status" value="1"/>
</dbReference>
<name>A0ABN9XFJ8_9DINO</name>
<evidence type="ECO:0000256" key="1">
    <source>
        <dbReference type="SAM" id="MobiDB-lite"/>
    </source>
</evidence>
<dbReference type="PANTHER" id="PTHR15544:SF0">
    <property type="entry name" value="TETRATRICOPEPTIDE REPEAT PROTEIN 33"/>
    <property type="match status" value="1"/>
</dbReference>
<gene>
    <name evidence="2" type="ORF">PCOR1329_LOCUS76289</name>
</gene>
<protein>
    <submittedName>
        <fullName evidence="2">Uncharacterized protein</fullName>
    </submittedName>
</protein>
<dbReference type="Proteomes" id="UP001189429">
    <property type="component" value="Unassembled WGS sequence"/>
</dbReference>
<feature type="compositionally biased region" description="Polar residues" evidence="1">
    <location>
        <begin position="419"/>
        <end position="428"/>
    </location>
</feature>
<dbReference type="EMBL" id="CAUYUJ010020472">
    <property type="protein sequence ID" value="CAK0898435.1"/>
    <property type="molecule type" value="Genomic_DNA"/>
</dbReference>
<proteinExistence type="predicted"/>